<dbReference type="PANTHER" id="PTHR31551">
    <property type="entry name" value="PRE-MRNA-SPLICING FACTOR CWF18"/>
    <property type="match status" value="1"/>
</dbReference>
<dbReference type="EMBL" id="CP119951">
    <property type="protein sequence ID" value="WFC93843.1"/>
    <property type="molecule type" value="Genomic_DNA"/>
</dbReference>
<name>A0AAF0IRF2_9BASI</name>
<reference evidence="2" key="1">
    <citation type="submission" date="2023-03" db="EMBL/GenBank/DDBJ databases">
        <title>Mating type loci evolution in Malassezia.</title>
        <authorList>
            <person name="Coelho M.A."/>
        </authorList>
    </citation>
    <scope>NUCLEOTIDE SEQUENCE</scope>
    <source>
        <strain evidence="2">CBS 14135</strain>
    </source>
</reference>
<dbReference type="Proteomes" id="UP001216638">
    <property type="component" value="Chromosome 1"/>
</dbReference>
<dbReference type="PANTHER" id="PTHR31551:SF1">
    <property type="entry name" value="COILED-COIL DOMAIN-CONTAINING PROTEIN 12"/>
    <property type="match status" value="1"/>
</dbReference>
<organism evidence="2 3">
    <name type="scientific">Malassezia brasiliensis</name>
    <dbReference type="NCBI Taxonomy" id="1821822"/>
    <lineage>
        <taxon>Eukaryota</taxon>
        <taxon>Fungi</taxon>
        <taxon>Dikarya</taxon>
        <taxon>Basidiomycota</taxon>
        <taxon>Ustilaginomycotina</taxon>
        <taxon>Malasseziomycetes</taxon>
        <taxon>Malasseziales</taxon>
        <taxon>Malasseziaceae</taxon>
        <taxon>Malassezia</taxon>
    </lineage>
</organism>
<proteinExistence type="predicted"/>
<dbReference type="GO" id="GO:0005684">
    <property type="term" value="C:U2-type spliceosomal complex"/>
    <property type="evidence" value="ECO:0007669"/>
    <property type="project" value="TreeGrafter"/>
</dbReference>
<sequence length="161" mass="17878">MEAAAALRKARIDALRRLRQAEDAHDQRAIDENEFGRAVKASFRSSVPPPGVVSQQPTVLDTLEHDIAGLQERVIAEDEAEQEKKLDLAAIAPKRPNWDLRRAYDQRVAQLERRTKLAIRALIVERVRASQGTGDDAEAEATARLVAEAGTSDEEEDEEEA</sequence>
<gene>
    <name evidence="2" type="ORF">MBRA1_000467</name>
</gene>
<evidence type="ECO:0000313" key="3">
    <source>
        <dbReference type="Proteomes" id="UP001216638"/>
    </source>
</evidence>
<evidence type="ECO:0000256" key="1">
    <source>
        <dbReference type="SAM" id="MobiDB-lite"/>
    </source>
</evidence>
<evidence type="ECO:0000313" key="2">
    <source>
        <dbReference type="EMBL" id="WFC93843.1"/>
    </source>
</evidence>
<dbReference type="AlphaFoldDB" id="A0AAF0IRF2"/>
<dbReference type="InterPro" id="IPR013169">
    <property type="entry name" value="mRNA_splic_Cwf18-like"/>
</dbReference>
<accession>A0AAF0IRF2</accession>
<evidence type="ECO:0008006" key="4">
    <source>
        <dbReference type="Google" id="ProtNLM"/>
    </source>
</evidence>
<dbReference type="Pfam" id="PF08315">
    <property type="entry name" value="cwf18"/>
    <property type="match status" value="1"/>
</dbReference>
<protein>
    <recommendedName>
        <fullName evidence="4">Cwf18 pre-mRNA splicing factor</fullName>
    </recommendedName>
</protein>
<feature type="region of interest" description="Disordered" evidence="1">
    <location>
        <begin position="129"/>
        <end position="161"/>
    </location>
</feature>
<keyword evidence="3" id="KW-1185">Reference proteome</keyword>
<dbReference type="GO" id="GO:0071014">
    <property type="term" value="C:post-mRNA release spliceosomal complex"/>
    <property type="evidence" value="ECO:0007669"/>
    <property type="project" value="TreeGrafter"/>
</dbReference>
<feature type="compositionally biased region" description="Acidic residues" evidence="1">
    <location>
        <begin position="151"/>
        <end position="161"/>
    </location>
</feature>